<evidence type="ECO:0000313" key="1">
    <source>
        <dbReference type="EMBL" id="CDJ52398.1"/>
    </source>
</evidence>
<dbReference type="VEuPathDB" id="ToxoDB:EBH_0049440"/>
<dbReference type="AlphaFoldDB" id="U6LSZ8"/>
<reference evidence="1" key="2">
    <citation type="submission" date="2013-10" db="EMBL/GenBank/DDBJ databases">
        <authorList>
            <person name="Aslett M."/>
        </authorList>
    </citation>
    <scope>NUCLEOTIDE SEQUENCE [LARGE SCALE GENOMIC DNA]</scope>
    <source>
        <strain evidence="1">Houghton</strain>
    </source>
</reference>
<accession>U6LSZ8</accession>
<gene>
    <name evidence="1" type="ORF">EBH_0049440</name>
</gene>
<dbReference type="OrthoDB" id="347454at2759"/>
<sequence length="120" mass="13446">MLEVAEAQHRGLDLCMQRLTSSLYGLMDAALVNEDGHLPTLTIDSFLMEVHVISIITCCRWLLSLAADVDANVLLHSIKKNEDEGPNKYEKELKQLQQQLQQDSSNGLLPFPCIGLQQQL</sequence>
<keyword evidence="2" id="KW-1185">Reference proteome</keyword>
<name>U6LSZ8_9EIME</name>
<organism evidence="1 2">
    <name type="scientific">Eimeria brunetti</name>
    <dbReference type="NCBI Taxonomy" id="51314"/>
    <lineage>
        <taxon>Eukaryota</taxon>
        <taxon>Sar</taxon>
        <taxon>Alveolata</taxon>
        <taxon>Apicomplexa</taxon>
        <taxon>Conoidasida</taxon>
        <taxon>Coccidia</taxon>
        <taxon>Eucoccidiorida</taxon>
        <taxon>Eimeriorina</taxon>
        <taxon>Eimeriidae</taxon>
        <taxon>Eimeria</taxon>
    </lineage>
</organism>
<dbReference type="Proteomes" id="UP000030750">
    <property type="component" value="Unassembled WGS sequence"/>
</dbReference>
<proteinExistence type="predicted"/>
<evidence type="ECO:0000313" key="2">
    <source>
        <dbReference type="Proteomes" id="UP000030750"/>
    </source>
</evidence>
<reference evidence="1" key="1">
    <citation type="submission" date="2013-10" db="EMBL/GenBank/DDBJ databases">
        <title>Genomic analysis of the causative agents of coccidiosis in chickens.</title>
        <authorList>
            <person name="Reid A.J."/>
            <person name="Blake D."/>
            <person name="Billington K."/>
            <person name="Browne H."/>
            <person name="Dunn M."/>
            <person name="Hung S."/>
            <person name="Kawahara F."/>
            <person name="Miranda-Saavedra D."/>
            <person name="Mourier T."/>
            <person name="Nagra H."/>
            <person name="Otto T.D."/>
            <person name="Rawlings N."/>
            <person name="Sanchez A."/>
            <person name="Sanders M."/>
            <person name="Subramaniam C."/>
            <person name="Tay Y."/>
            <person name="Dear P."/>
            <person name="Doerig C."/>
            <person name="Gruber A."/>
            <person name="Parkinson J."/>
            <person name="Shirley M."/>
            <person name="Wan K.L."/>
            <person name="Berriman M."/>
            <person name="Tomley F."/>
            <person name="Pain A."/>
        </authorList>
    </citation>
    <scope>NUCLEOTIDE SEQUENCE [LARGE SCALE GENOMIC DNA]</scope>
    <source>
        <strain evidence="1">Houghton</strain>
    </source>
</reference>
<protein>
    <submittedName>
        <fullName evidence="1">Uncharacterized protein</fullName>
    </submittedName>
</protein>
<dbReference type="EMBL" id="HG713125">
    <property type="protein sequence ID" value="CDJ52398.1"/>
    <property type="molecule type" value="Genomic_DNA"/>
</dbReference>